<proteinExistence type="inferred from homology"/>
<evidence type="ECO:0000256" key="1">
    <source>
        <dbReference type="ARBA" id="ARBA00007926"/>
    </source>
</evidence>
<dbReference type="AlphaFoldDB" id="A0A397INS0"/>
<name>A0A397INS0_9GLOM</name>
<dbReference type="EMBL" id="PQFF01000164">
    <property type="protein sequence ID" value="RHZ77659.1"/>
    <property type="molecule type" value="Genomic_DNA"/>
</dbReference>
<dbReference type="Proteomes" id="UP000266861">
    <property type="component" value="Unassembled WGS sequence"/>
</dbReference>
<dbReference type="Pfam" id="PF01778">
    <property type="entry name" value="Ribosomal_L28e"/>
    <property type="match status" value="1"/>
</dbReference>
<gene>
    <name evidence="5" type="ORF">Glove_174g65</name>
</gene>
<reference evidence="5 6" key="1">
    <citation type="submission" date="2018-08" db="EMBL/GenBank/DDBJ databases">
        <title>Genome and evolution of the arbuscular mycorrhizal fungus Diversispora epigaea (formerly Glomus versiforme) and its bacterial endosymbionts.</title>
        <authorList>
            <person name="Sun X."/>
            <person name="Fei Z."/>
            <person name="Harrison M."/>
        </authorList>
    </citation>
    <scope>NUCLEOTIDE SEQUENCE [LARGE SCALE GENOMIC DNA]</scope>
    <source>
        <strain evidence="5 6">IT104</strain>
    </source>
</reference>
<evidence type="ECO:0000256" key="3">
    <source>
        <dbReference type="ARBA" id="ARBA00023274"/>
    </source>
</evidence>
<evidence type="ECO:0000313" key="6">
    <source>
        <dbReference type="Proteomes" id="UP000266861"/>
    </source>
</evidence>
<comment type="similarity">
    <text evidence="1">Belongs to the eukaryotic ribosomal protein eL28 family.</text>
</comment>
<dbReference type="PANTHER" id="PTHR10544">
    <property type="entry name" value="60S RIBOSOMAL PROTEIN L28"/>
    <property type="match status" value="1"/>
</dbReference>
<dbReference type="Gene3D" id="3.30.390.110">
    <property type="match status" value="1"/>
</dbReference>
<keyword evidence="2" id="KW-0689">Ribosomal protein</keyword>
<keyword evidence="6" id="KW-1185">Reference proteome</keyword>
<sequence>MADLTWLLVRNNNSFLVKRNGVQFTSEPNNLTNTNSFKYSGLANNKAIGIIPNNSSPSSKKAKGVTVISKKTKTASYKPVKGINKVNLTKGVRKSAKSFINSYTRADYRPDLRKDALARISAIYQSQKPIKVHIRKTGSRHTKKQK</sequence>
<evidence type="ECO:0000259" key="4">
    <source>
        <dbReference type="Pfam" id="PF01778"/>
    </source>
</evidence>
<dbReference type="InterPro" id="IPR029004">
    <property type="entry name" value="Ribosomal_eL28/Mak16"/>
</dbReference>
<evidence type="ECO:0000256" key="2">
    <source>
        <dbReference type="ARBA" id="ARBA00022980"/>
    </source>
</evidence>
<dbReference type="STRING" id="1348612.A0A397INS0"/>
<dbReference type="InterPro" id="IPR002672">
    <property type="entry name" value="Ribosomal_eL28"/>
</dbReference>
<protein>
    <recommendedName>
        <fullName evidence="4">Ribosomal eL28/Mak16 domain-containing protein</fullName>
    </recommendedName>
</protein>
<dbReference type="GO" id="GO:0006412">
    <property type="term" value="P:translation"/>
    <property type="evidence" value="ECO:0007669"/>
    <property type="project" value="InterPro"/>
</dbReference>
<feature type="domain" description="Ribosomal eL28/Mak16" evidence="4">
    <location>
        <begin position="4"/>
        <end position="126"/>
    </location>
</feature>
<keyword evidence="3" id="KW-0687">Ribonucleoprotein</keyword>
<dbReference type="GO" id="GO:0003735">
    <property type="term" value="F:structural constituent of ribosome"/>
    <property type="evidence" value="ECO:0007669"/>
    <property type="project" value="InterPro"/>
</dbReference>
<organism evidence="5 6">
    <name type="scientific">Diversispora epigaea</name>
    <dbReference type="NCBI Taxonomy" id="1348612"/>
    <lineage>
        <taxon>Eukaryota</taxon>
        <taxon>Fungi</taxon>
        <taxon>Fungi incertae sedis</taxon>
        <taxon>Mucoromycota</taxon>
        <taxon>Glomeromycotina</taxon>
        <taxon>Glomeromycetes</taxon>
        <taxon>Diversisporales</taxon>
        <taxon>Diversisporaceae</taxon>
        <taxon>Diversispora</taxon>
    </lineage>
</organism>
<comment type="caution">
    <text evidence="5">The sequence shown here is derived from an EMBL/GenBank/DDBJ whole genome shotgun (WGS) entry which is preliminary data.</text>
</comment>
<dbReference type="OrthoDB" id="338850at2759"/>
<dbReference type="FunFam" id="3.30.390.110:FF:000002">
    <property type="entry name" value="60S ribosomal protein L28"/>
    <property type="match status" value="1"/>
</dbReference>
<dbReference type="GO" id="GO:1990904">
    <property type="term" value="C:ribonucleoprotein complex"/>
    <property type="evidence" value="ECO:0007669"/>
    <property type="project" value="UniProtKB-KW"/>
</dbReference>
<dbReference type="GO" id="GO:0005840">
    <property type="term" value="C:ribosome"/>
    <property type="evidence" value="ECO:0007669"/>
    <property type="project" value="UniProtKB-KW"/>
</dbReference>
<evidence type="ECO:0000313" key="5">
    <source>
        <dbReference type="EMBL" id="RHZ77659.1"/>
    </source>
</evidence>
<accession>A0A397INS0</accession>